<evidence type="ECO:0000256" key="5">
    <source>
        <dbReference type="ARBA" id="ARBA00037974"/>
    </source>
</evidence>
<dbReference type="Proteomes" id="UP000245765">
    <property type="component" value="Unassembled WGS sequence"/>
</dbReference>
<dbReference type="RefSeq" id="WP_109872512.1">
    <property type="nucleotide sequence ID" value="NZ_QGNA01000005.1"/>
</dbReference>
<dbReference type="Gene3D" id="3.40.640.10">
    <property type="entry name" value="Type I PLP-dependent aspartate aminotransferase-like (Major domain)"/>
    <property type="match status" value="1"/>
</dbReference>
<dbReference type="GO" id="GO:0008483">
    <property type="term" value="F:transaminase activity"/>
    <property type="evidence" value="ECO:0007669"/>
    <property type="project" value="UniProtKB-KW"/>
</dbReference>
<dbReference type="InterPro" id="IPR027619">
    <property type="entry name" value="C-S_lyase_PatB-like"/>
</dbReference>
<dbReference type="SUPFAM" id="SSF53383">
    <property type="entry name" value="PLP-dependent transferases"/>
    <property type="match status" value="1"/>
</dbReference>
<evidence type="ECO:0000313" key="7">
    <source>
        <dbReference type="EMBL" id="PWS34871.1"/>
    </source>
</evidence>
<keyword evidence="8" id="KW-1185">Reference proteome</keyword>
<gene>
    <name evidence="7" type="ORF">DFH01_21200</name>
</gene>
<dbReference type="InterPro" id="IPR004839">
    <property type="entry name" value="Aminotransferase_I/II_large"/>
</dbReference>
<keyword evidence="7" id="KW-0032">Aminotransferase</keyword>
<organism evidence="7 8">
    <name type="scientific">Falsiroseomonas bella</name>
    <dbReference type="NCBI Taxonomy" id="2184016"/>
    <lineage>
        <taxon>Bacteria</taxon>
        <taxon>Pseudomonadati</taxon>
        <taxon>Pseudomonadota</taxon>
        <taxon>Alphaproteobacteria</taxon>
        <taxon>Acetobacterales</taxon>
        <taxon>Roseomonadaceae</taxon>
        <taxon>Falsiroseomonas</taxon>
    </lineage>
</organism>
<evidence type="ECO:0000256" key="4">
    <source>
        <dbReference type="ARBA" id="ARBA00023239"/>
    </source>
</evidence>
<dbReference type="PANTHER" id="PTHR43525">
    <property type="entry name" value="PROTEIN MALY"/>
    <property type="match status" value="1"/>
</dbReference>
<dbReference type="Pfam" id="PF00155">
    <property type="entry name" value="Aminotran_1_2"/>
    <property type="match status" value="1"/>
</dbReference>
<evidence type="ECO:0000256" key="3">
    <source>
        <dbReference type="ARBA" id="ARBA00022898"/>
    </source>
</evidence>
<dbReference type="EMBL" id="QGNA01000005">
    <property type="protein sequence ID" value="PWS34871.1"/>
    <property type="molecule type" value="Genomic_DNA"/>
</dbReference>
<evidence type="ECO:0000256" key="2">
    <source>
        <dbReference type="ARBA" id="ARBA00012224"/>
    </source>
</evidence>
<reference evidence="8" key="1">
    <citation type="submission" date="2018-05" db="EMBL/GenBank/DDBJ databases">
        <authorList>
            <person name="Du Z."/>
            <person name="Wang X."/>
        </authorList>
    </citation>
    <scope>NUCLEOTIDE SEQUENCE [LARGE SCALE GENOMIC DNA]</scope>
    <source>
        <strain evidence="8">CQN31</strain>
    </source>
</reference>
<dbReference type="OrthoDB" id="3224382at2"/>
<evidence type="ECO:0000256" key="1">
    <source>
        <dbReference type="ARBA" id="ARBA00001933"/>
    </source>
</evidence>
<dbReference type="GO" id="GO:0030170">
    <property type="term" value="F:pyridoxal phosphate binding"/>
    <property type="evidence" value="ECO:0007669"/>
    <property type="project" value="InterPro"/>
</dbReference>
<sequence length="380" mass="40434">MSPFDTIIDRRGSGCSKWSRFEPDVLPMWVADMDFAVADPILHALRERLAHPVLGYGVSQAGLKARIVGWLEAQYGWRVTPDDILMLPGVVPGFNMALRTVCAPGAGVVVQTPVYPPMLKAPENGALRRIDAPLTATDEVDRDVFGAALRQAGQGAFLLCNPHNPTGRAFGREELAEMAQACLSAGVSIVSDEIHCDLLFDGRRHIPIATLAPEVAARTITLMSAGKTWNIAGLNACWAVVTDAGLRARFAATLSGVADHVNILGLIATEAALAEGGAWRDAALAYLQANRDWLAGAVAERLPGVAMRLPEATYLAWLDCRGSAAAADPHRFFLEKARVGMNSGTDFGPPGAGFVRLNFGCPRAMLEDGIGRMARALAGA</sequence>
<dbReference type="EC" id="4.4.1.13" evidence="2"/>
<keyword evidence="7" id="KW-0808">Transferase</keyword>
<dbReference type="InterPro" id="IPR015424">
    <property type="entry name" value="PyrdxlP-dep_Trfase"/>
</dbReference>
<comment type="caution">
    <text evidence="7">The sequence shown here is derived from an EMBL/GenBank/DDBJ whole genome shotgun (WGS) entry which is preliminary data.</text>
</comment>
<dbReference type="InterPro" id="IPR015422">
    <property type="entry name" value="PyrdxlP-dep_Trfase_small"/>
</dbReference>
<dbReference type="PANTHER" id="PTHR43525:SF1">
    <property type="entry name" value="PROTEIN MALY"/>
    <property type="match status" value="1"/>
</dbReference>
<accession>A0A317F6N4</accession>
<dbReference type="InterPro" id="IPR051798">
    <property type="entry name" value="Class-II_PLP-Dep_Aminotrans"/>
</dbReference>
<name>A0A317F6N4_9PROT</name>
<dbReference type="Gene3D" id="3.90.1150.10">
    <property type="entry name" value="Aspartate Aminotransferase, domain 1"/>
    <property type="match status" value="1"/>
</dbReference>
<keyword evidence="3" id="KW-0663">Pyridoxal phosphate</keyword>
<feature type="domain" description="Aminotransferase class I/classII large" evidence="6">
    <location>
        <begin position="34"/>
        <end position="371"/>
    </location>
</feature>
<proteinExistence type="inferred from homology"/>
<dbReference type="NCBIfam" id="TIGR04350">
    <property type="entry name" value="C_S_lyase_PatB"/>
    <property type="match status" value="1"/>
</dbReference>
<comment type="similarity">
    <text evidence="5">Belongs to the class-II pyridoxal-phosphate-dependent aminotransferase family. MalY/PatB cystathionine beta-lyase subfamily.</text>
</comment>
<evidence type="ECO:0000313" key="8">
    <source>
        <dbReference type="Proteomes" id="UP000245765"/>
    </source>
</evidence>
<evidence type="ECO:0000259" key="6">
    <source>
        <dbReference type="Pfam" id="PF00155"/>
    </source>
</evidence>
<dbReference type="CDD" id="cd00609">
    <property type="entry name" value="AAT_like"/>
    <property type="match status" value="1"/>
</dbReference>
<keyword evidence="4" id="KW-0456">Lyase</keyword>
<dbReference type="GO" id="GO:0047804">
    <property type="term" value="F:cysteine-S-conjugate beta-lyase activity"/>
    <property type="evidence" value="ECO:0007669"/>
    <property type="project" value="UniProtKB-EC"/>
</dbReference>
<protein>
    <recommendedName>
        <fullName evidence="2">cysteine-S-conjugate beta-lyase</fullName>
        <ecNumber evidence="2">4.4.1.13</ecNumber>
    </recommendedName>
</protein>
<comment type="cofactor">
    <cofactor evidence="1">
        <name>pyridoxal 5'-phosphate</name>
        <dbReference type="ChEBI" id="CHEBI:597326"/>
    </cofactor>
</comment>
<dbReference type="InterPro" id="IPR015421">
    <property type="entry name" value="PyrdxlP-dep_Trfase_major"/>
</dbReference>
<dbReference type="AlphaFoldDB" id="A0A317F6N4"/>